<comment type="caution">
    <text evidence="2">The sequence shown here is derived from an EMBL/GenBank/DDBJ whole genome shotgun (WGS) entry which is preliminary data.</text>
</comment>
<dbReference type="EMBL" id="JACHWJ010000002">
    <property type="protein sequence ID" value="MBB2957575.1"/>
    <property type="molecule type" value="Genomic_DNA"/>
</dbReference>
<protein>
    <recommendedName>
        <fullName evidence="4">Hydantoinase A/oxoprolinase domain-containing protein</fullName>
    </recommendedName>
</protein>
<dbReference type="GO" id="GO:0016787">
    <property type="term" value="F:hydrolase activity"/>
    <property type="evidence" value="ECO:0007669"/>
    <property type="project" value="InterPro"/>
</dbReference>
<evidence type="ECO:0000313" key="2">
    <source>
        <dbReference type="EMBL" id="MBB2957575.1"/>
    </source>
</evidence>
<keyword evidence="3" id="KW-1185">Reference proteome</keyword>
<sequence length="447" mass="45743">MRIGVRVSEDEISAVGMLGDGRLLTAGTRSPLGFVAAVAAAIAELRDAGGERVSSVVFDVSEVLALDAGANVTSVFIEPRSPIEPRSHFWAAEDIPVQVEALRGGHNALGHELVELSTAELHRLVERVPTGAQIVVSAAGSPVNAEHEHRTAAAFRSRSTVASVVESSSFSSDSLLSREFTAVVNSLLLTSAELLASGLADAVATLSDNSVRAFVTTNDGGCTPLTRLPITPVHSFRSQPSVSLIGAATLVGRSEGWIVIARENGVVIGELIDGLPAMLNRTDLPGGASLASSAARVVPLTEVLLAGSASPTATVLVPGGERALAPFGLAPTAVTDEDLVAVGAAVAPMSYWHHSVTTAQDAAGMTRALQHGETVARANLVAAGAEPAAVRIAESRVLSTAYGETHMVRIRVRGVAHTGKPGVDASPLHDDSLTPIAGTVPSLGAGA</sequence>
<dbReference type="PANTHER" id="PTHR11365">
    <property type="entry name" value="5-OXOPROLINASE RELATED"/>
    <property type="match status" value="1"/>
</dbReference>
<accession>A0A7W4YG73</accession>
<name>A0A7W4YG73_9MICO</name>
<dbReference type="Proteomes" id="UP000545286">
    <property type="component" value="Unassembled WGS sequence"/>
</dbReference>
<evidence type="ECO:0000313" key="3">
    <source>
        <dbReference type="Proteomes" id="UP000545286"/>
    </source>
</evidence>
<gene>
    <name evidence="2" type="ORF">FHX72_001712</name>
</gene>
<dbReference type="OrthoDB" id="9768323at2"/>
<evidence type="ECO:0000256" key="1">
    <source>
        <dbReference type="SAM" id="MobiDB-lite"/>
    </source>
</evidence>
<dbReference type="InterPro" id="IPR045079">
    <property type="entry name" value="Oxoprolinase-like"/>
</dbReference>
<proteinExistence type="predicted"/>
<organism evidence="2 3">
    <name type="scientific">Pseudoclavibacter helvolus</name>
    <dbReference type="NCBI Taxonomy" id="255205"/>
    <lineage>
        <taxon>Bacteria</taxon>
        <taxon>Bacillati</taxon>
        <taxon>Actinomycetota</taxon>
        <taxon>Actinomycetes</taxon>
        <taxon>Micrococcales</taxon>
        <taxon>Microbacteriaceae</taxon>
        <taxon>Pseudoclavibacter</taxon>
    </lineage>
</organism>
<dbReference type="RefSeq" id="WP_068494970.1">
    <property type="nucleotide sequence ID" value="NZ_CZJY01000074.1"/>
</dbReference>
<reference evidence="2 3" key="1">
    <citation type="submission" date="2020-08" db="EMBL/GenBank/DDBJ databases">
        <title>Sequencing the genomes of 1000 actinobacteria strains.</title>
        <authorList>
            <person name="Klenk H.-P."/>
        </authorList>
    </citation>
    <scope>NUCLEOTIDE SEQUENCE [LARGE SCALE GENOMIC DNA]</scope>
    <source>
        <strain evidence="2 3">DSM 20419</strain>
    </source>
</reference>
<dbReference type="AlphaFoldDB" id="A0A7W4YG73"/>
<dbReference type="PANTHER" id="PTHR11365:SF10">
    <property type="entry name" value="HYDANTOINASE_OXOPROLINASE"/>
    <property type="match status" value="1"/>
</dbReference>
<feature type="region of interest" description="Disordered" evidence="1">
    <location>
        <begin position="421"/>
        <end position="447"/>
    </location>
</feature>
<evidence type="ECO:0008006" key="4">
    <source>
        <dbReference type="Google" id="ProtNLM"/>
    </source>
</evidence>